<proteinExistence type="predicted"/>
<feature type="domain" description="N-acetyltransferase" evidence="3">
    <location>
        <begin position="1"/>
        <end position="168"/>
    </location>
</feature>
<dbReference type="InterPro" id="IPR016181">
    <property type="entry name" value="Acyl_CoA_acyltransferase"/>
</dbReference>
<keyword evidence="1" id="KW-0808">Transferase</keyword>
<name>A0ABT0P1E5_9ACTN</name>
<comment type="caution">
    <text evidence="4">The sequence shown here is derived from an EMBL/GenBank/DDBJ whole genome shotgun (WGS) entry which is preliminary data.</text>
</comment>
<evidence type="ECO:0000256" key="2">
    <source>
        <dbReference type="ARBA" id="ARBA00023315"/>
    </source>
</evidence>
<gene>
    <name evidence="4" type="ORF">M4438_29300</name>
</gene>
<keyword evidence="5" id="KW-1185">Reference proteome</keyword>
<dbReference type="Gene3D" id="3.40.630.30">
    <property type="match status" value="1"/>
</dbReference>
<dbReference type="RefSeq" id="WP_249492368.1">
    <property type="nucleotide sequence ID" value="NZ_JAMCCK010000046.1"/>
</dbReference>
<evidence type="ECO:0000256" key="1">
    <source>
        <dbReference type="ARBA" id="ARBA00022679"/>
    </source>
</evidence>
<dbReference type="CDD" id="cd04301">
    <property type="entry name" value="NAT_SF"/>
    <property type="match status" value="1"/>
</dbReference>
<reference evidence="4 5" key="1">
    <citation type="submission" date="2022-05" db="EMBL/GenBank/DDBJ databases">
        <title>Genome Resource of Streptomyces lavenduligriseus GA1-1, a Strain with Broad-Spectrum Antifungal Activity against Phytopathogenic Fungi.</title>
        <authorList>
            <person name="Qi D."/>
        </authorList>
    </citation>
    <scope>NUCLEOTIDE SEQUENCE [LARGE SCALE GENOMIC DNA]</scope>
    <source>
        <strain evidence="4 5">GA1-1</strain>
    </source>
</reference>
<organism evidence="4 5">
    <name type="scientific">Streptomyces lavenduligriseus</name>
    <dbReference type="NCBI Taxonomy" id="67315"/>
    <lineage>
        <taxon>Bacteria</taxon>
        <taxon>Bacillati</taxon>
        <taxon>Actinomycetota</taxon>
        <taxon>Actinomycetes</taxon>
        <taxon>Kitasatosporales</taxon>
        <taxon>Streptomycetaceae</taxon>
        <taxon>Streptomyces</taxon>
    </lineage>
</organism>
<dbReference type="PROSITE" id="PS51186">
    <property type="entry name" value="GNAT"/>
    <property type="match status" value="1"/>
</dbReference>
<accession>A0ABT0P1E5</accession>
<dbReference type="InterPro" id="IPR000182">
    <property type="entry name" value="GNAT_dom"/>
</dbReference>
<sequence>MRIRQAGPDDASAVARVHVRSWQVAFAGLVPQHYLDAMDPSHEESRWKSRIAGTRWPSSGVLVAESEAGIVGFASFGPSEESSAIAEIGTLYAMPEVWGAGIGKQLMAAALTTLGQADYAQAVLWVLEGNERARRFYEAAGWRPDGTAVVDTTGGAALNKLRYGHPLG</sequence>
<dbReference type="PANTHER" id="PTHR43877">
    <property type="entry name" value="AMINOALKYLPHOSPHONATE N-ACETYLTRANSFERASE-RELATED-RELATED"/>
    <property type="match status" value="1"/>
</dbReference>
<dbReference type="SUPFAM" id="SSF55729">
    <property type="entry name" value="Acyl-CoA N-acyltransferases (Nat)"/>
    <property type="match status" value="1"/>
</dbReference>
<dbReference type="EMBL" id="JAMCCK010000046">
    <property type="protein sequence ID" value="MCL3997545.1"/>
    <property type="molecule type" value="Genomic_DNA"/>
</dbReference>
<protein>
    <submittedName>
        <fullName evidence="4">GNAT family N-acetyltransferase</fullName>
    </submittedName>
</protein>
<evidence type="ECO:0000313" key="4">
    <source>
        <dbReference type="EMBL" id="MCL3997545.1"/>
    </source>
</evidence>
<dbReference type="Pfam" id="PF00583">
    <property type="entry name" value="Acetyltransf_1"/>
    <property type="match status" value="1"/>
</dbReference>
<keyword evidence="2" id="KW-0012">Acyltransferase</keyword>
<dbReference type="PANTHER" id="PTHR43877:SF2">
    <property type="entry name" value="AMINOALKYLPHOSPHONATE N-ACETYLTRANSFERASE-RELATED"/>
    <property type="match status" value="1"/>
</dbReference>
<dbReference type="Proteomes" id="UP001202052">
    <property type="component" value="Unassembled WGS sequence"/>
</dbReference>
<evidence type="ECO:0000259" key="3">
    <source>
        <dbReference type="PROSITE" id="PS51186"/>
    </source>
</evidence>
<dbReference type="InterPro" id="IPR050832">
    <property type="entry name" value="Bact_Acetyltransf"/>
</dbReference>
<evidence type="ECO:0000313" key="5">
    <source>
        <dbReference type="Proteomes" id="UP001202052"/>
    </source>
</evidence>